<keyword evidence="2" id="KW-0479">Metal-binding</keyword>
<dbReference type="Proteomes" id="UP001283361">
    <property type="component" value="Unassembled WGS sequence"/>
</dbReference>
<evidence type="ECO:0000259" key="3">
    <source>
        <dbReference type="Pfam" id="PF13359"/>
    </source>
</evidence>
<comment type="caution">
    <text evidence="4">The sequence shown here is derived from an EMBL/GenBank/DDBJ whole genome shotgun (WGS) entry which is preliminary data.</text>
</comment>
<evidence type="ECO:0000256" key="2">
    <source>
        <dbReference type="ARBA" id="ARBA00022723"/>
    </source>
</evidence>
<name>A0AAE1B2G0_9GAST</name>
<accession>A0AAE1B2G0</accession>
<evidence type="ECO:0000256" key="1">
    <source>
        <dbReference type="ARBA" id="ARBA00001968"/>
    </source>
</evidence>
<feature type="domain" description="DDE Tnp4" evidence="3">
    <location>
        <begin position="54"/>
        <end position="167"/>
    </location>
</feature>
<dbReference type="GO" id="GO:0046872">
    <property type="term" value="F:metal ion binding"/>
    <property type="evidence" value="ECO:0007669"/>
    <property type="project" value="UniProtKB-KW"/>
</dbReference>
<evidence type="ECO:0000313" key="5">
    <source>
        <dbReference type="Proteomes" id="UP001283361"/>
    </source>
</evidence>
<protein>
    <recommendedName>
        <fullName evidence="3">DDE Tnp4 domain-containing protein</fullName>
    </recommendedName>
</protein>
<comment type="cofactor">
    <cofactor evidence="1">
        <name>a divalent metal cation</name>
        <dbReference type="ChEBI" id="CHEBI:60240"/>
    </cofactor>
</comment>
<gene>
    <name evidence="4" type="ORF">RRG08_034716</name>
</gene>
<reference evidence="4" key="1">
    <citation type="journal article" date="2023" name="G3 (Bethesda)">
        <title>A reference genome for the long-term kleptoplast-retaining sea slug Elysia crispata morphotype clarki.</title>
        <authorList>
            <person name="Eastman K.E."/>
            <person name="Pendleton A.L."/>
            <person name="Shaikh M.A."/>
            <person name="Suttiyut T."/>
            <person name="Ogas R."/>
            <person name="Tomko P."/>
            <person name="Gavelis G."/>
            <person name="Widhalm J.R."/>
            <person name="Wisecaver J.H."/>
        </authorList>
    </citation>
    <scope>NUCLEOTIDE SEQUENCE</scope>
    <source>
        <strain evidence="4">ECLA1</strain>
    </source>
</reference>
<evidence type="ECO:0000313" key="4">
    <source>
        <dbReference type="EMBL" id="KAK3798318.1"/>
    </source>
</evidence>
<organism evidence="4 5">
    <name type="scientific">Elysia crispata</name>
    <name type="common">lettuce slug</name>
    <dbReference type="NCBI Taxonomy" id="231223"/>
    <lineage>
        <taxon>Eukaryota</taxon>
        <taxon>Metazoa</taxon>
        <taxon>Spiralia</taxon>
        <taxon>Lophotrochozoa</taxon>
        <taxon>Mollusca</taxon>
        <taxon>Gastropoda</taxon>
        <taxon>Heterobranchia</taxon>
        <taxon>Euthyneura</taxon>
        <taxon>Panpulmonata</taxon>
        <taxon>Sacoglossa</taxon>
        <taxon>Placobranchoidea</taxon>
        <taxon>Plakobranchidae</taxon>
        <taxon>Elysia</taxon>
    </lineage>
</organism>
<sequence length="187" mass="20738">MGLTPVAGIVSETVDILWEELQPVHMPAPTRTLFETIATEMWKVWNFPLCIGALDGKHVRVRCPKNSGSMFYNYKHFFSIVLQALVDAHYRFIVIDVGGYGKQSDGGTFQASSLYQAIMSGTLQIPEPTTLPDSNDVAPFVIVADVAYPLMNCLMKAYGGQNLPPMKFVLTNGCLEAERQLNVHLEL</sequence>
<dbReference type="Pfam" id="PF13359">
    <property type="entry name" value="DDE_Tnp_4"/>
    <property type="match status" value="1"/>
</dbReference>
<dbReference type="AlphaFoldDB" id="A0AAE1B2G0"/>
<keyword evidence="5" id="KW-1185">Reference proteome</keyword>
<dbReference type="InterPro" id="IPR027806">
    <property type="entry name" value="HARBI1_dom"/>
</dbReference>
<proteinExistence type="predicted"/>
<dbReference type="EMBL" id="JAWDGP010000693">
    <property type="protein sequence ID" value="KAK3798318.1"/>
    <property type="molecule type" value="Genomic_DNA"/>
</dbReference>